<dbReference type="EMBL" id="VZAD01000020">
    <property type="protein sequence ID" value="MQP10775.1"/>
    <property type="molecule type" value="Genomic_DNA"/>
</dbReference>
<keyword evidence="6 7" id="KW-0472">Membrane</keyword>
<dbReference type="GO" id="GO:0016020">
    <property type="term" value="C:membrane"/>
    <property type="evidence" value="ECO:0007669"/>
    <property type="project" value="UniProtKB-SubCell"/>
</dbReference>
<comment type="subcellular location">
    <subcellularLocation>
        <location evidence="1">Membrane</location>
        <topology evidence="1">Multi-pass membrane protein</topology>
    </subcellularLocation>
</comment>
<feature type="transmembrane region" description="Helical" evidence="7">
    <location>
        <begin position="277"/>
        <end position="298"/>
    </location>
</feature>
<evidence type="ECO:0000256" key="2">
    <source>
        <dbReference type="ARBA" id="ARBA00006464"/>
    </source>
</evidence>
<keyword evidence="4 7" id="KW-0812">Transmembrane</keyword>
<dbReference type="AlphaFoldDB" id="A0A6A7W8J2"/>
<keyword evidence="5 7" id="KW-1133">Transmembrane helix</keyword>
<dbReference type="PANTHER" id="PTHR30576:SF0">
    <property type="entry name" value="UNDECAPRENYL-PHOSPHATE N-ACETYLGALACTOSAMINYL 1-PHOSPHATE TRANSFERASE-RELATED"/>
    <property type="match status" value="1"/>
</dbReference>
<evidence type="ECO:0000313" key="9">
    <source>
        <dbReference type="EMBL" id="MQP10775.1"/>
    </source>
</evidence>
<accession>A0A6A7W8J2</accession>
<dbReference type="GO" id="GO:0016780">
    <property type="term" value="F:phosphotransferase activity, for other substituted phosphate groups"/>
    <property type="evidence" value="ECO:0007669"/>
    <property type="project" value="TreeGrafter"/>
</dbReference>
<evidence type="ECO:0000256" key="4">
    <source>
        <dbReference type="ARBA" id="ARBA00022692"/>
    </source>
</evidence>
<feature type="transmembrane region" description="Helical" evidence="7">
    <location>
        <begin position="35"/>
        <end position="57"/>
    </location>
</feature>
<feature type="domain" description="Bacterial sugar transferase" evidence="8">
    <location>
        <begin position="272"/>
        <end position="455"/>
    </location>
</feature>
<feature type="transmembrane region" description="Helical" evidence="7">
    <location>
        <begin position="94"/>
        <end position="114"/>
    </location>
</feature>
<keyword evidence="3 9" id="KW-0808">Transferase</keyword>
<evidence type="ECO:0000256" key="6">
    <source>
        <dbReference type="ARBA" id="ARBA00023136"/>
    </source>
</evidence>
<reference evidence="9 10" key="1">
    <citation type="submission" date="2019-09" db="EMBL/GenBank/DDBJ databases">
        <title>Distinct polysaccharide growth profiles of human intestinal Prevotella copri isolates.</title>
        <authorList>
            <person name="Fehlner-Peach H."/>
            <person name="Magnabosco C."/>
            <person name="Raghavan V."/>
            <person name="Scher J.U."/>
            <person name="Tett A."/>
            <person name="Cox L.M."/>
            <person name="Gottsegen C."/>
            <person name="Watters A."/>
            <person name="Wiltshire- Gordon J.D."/>
            <person name="Segata N."/>
            <person name="Bonneau R."/>
            <person name="Littman D.R."/>
        </authorList>
    </citation>
    <scope>NUCLEOTIDE SEQUENCE [LARGE SCALE GENOMIC DNA]</scope>
    <source>
        <strain evidence="10">iAQ1173</strain>
    </source>
</reference>
<protein>
    <submittedName>
        <fullName evidence="9">Exopolysaccharide biosynthesis polyprenyl glycosylphosphotransferase</fullName>
    </submittedName>
</protein>
<dbReference type="InterPro" id="IPR017475">
    <property type="entry name" value="EPS_sugar_tfrase"/>
</dbReference>
<evidence type="ECO:0000256" key="7">
    <source>
        <dbReference type="SAM" id="Phobius"/>
    </source>
</evidence>
<evidence type="ECO:0000256" key="5">
    <source>
        <dbReference type="ARBA" id="ARBA00022989"/>
    </source>
</evidence>
<name>A0A6A7W8J2_9BACT</name>
<comment type="similarity">
    <text evidence="2">Belongs to the bacterial sugar transferase family.</text>
</comment>
<evidence type="ECO:0000313" key="10">
    <source>
        <dbReference type="Proteomes" id="UP000384372"/>
    </source>
</evidence>
<dbReference type="InterPro" id="IPR003362">
    <property type="entry name" value="Bact_transf"/>
</dbReference>
<proteinExistence type="inferred from homology"/>
<dbReference type="NCBIfam" id="TIGR03025">
    <property type="entry name" value="EPS_sugtrans"/>
    <property type="match status" value="1"/>
</dbReference>
<dbReference type="PANTHER" id="PTHR30576">
    <property type="entry name" value="COLANIC BIOSYNTHESIS UDP-GLUCOSE LIPID CARRIER TRANSFERASE"/>
    <property type="match status" value="1"/>
</dbReference>
<feature type="transmembrane region" description="Helical" evidence="7">
    <location>
        <begin position="7"/>
        <end position="29"/>
    </location>
</feature>
<dbReference type="Pfam" id="PF13727">
    <property type="entry name" value="CoA_binding_3"/>
    <property type="match status" value="1"/>
</dbReference>
<dbReference type="Pfam" id="PF02397">
    <property type="entry name" value="Bac_transf"/>
    <property type="match status" value="1"/>
</dbReference>
<evidence type="ECO:0000256" key="1">
    <source>
        <dbReference type="ARBA" id="ARBA00004141"/>
    </source>
</evidence>
<keyword evidence="10" id="KW-1185">Reference proteome</keyword>
<feature type="transmembrane region" description="Helical" evidence="7">
    <location>
        <begin position="69"/>
        <end position="88"/>
    </location>
</feature>
<comment type="caution">
    <text evidence="9">The sequence shown here is derived from an EMBL/GenBank/DDBJ whole genome shotgun (WGS) entry which is preliminary data.</text>
</comment>
<dbReference type="Proteomes" id="UP000384372">
    <property type="component" value="Unassembled WGS sequence"/>
</dbReference>
<evidence type="ECO:0000256" key="3">
    <source>
        <dbReference type="ARBA" id="ARBA00022679"/>
    </source>
</evidence>
<organism evidence="9 10">
    <name type="scientific">Segatella copri</name>
    <dbReference type="NCBI Taxonomy" id="165179"/>
    <lineage>
        <taxon>Bacteria</taxon>
        <taxon>Pseudomonadati</taxon>
        <taxon>Bacteroidota</taxon>
        <taxon>Bacteroidia</taxon>
        <taxon>Bacteroidales</taxon>
        <taxon>Prevotellaceae</taxon>
        <taxon>Segatella</taxon>
    </lineage>
</organism>
<sequence length="462" mass="53187">MVIVVDFAILNLVLLAYILLTPDISPAAFDLSTKMTFFAANASMFIAESMYSTIIHIRRVSFMQACKRTFCLSGLASILFFLSIRLLINYGGLFYFSLLFFGSFYVILVISRALELEVLKYFRTKGYNSRTAIFVGNDPAVLDMYNTLVEDPSAGYRVNGYFADADIVGAPKEFVRLGNLTELNEIVDSSINNTIHGAPANMHEMFCCLSHNQSKEVIRLMQYCDKNVIHFYYLPRQFEGYKLHLDALQFMGKSLYTNHIEPLSNTTNRVIKRSFDLVVSGIACLCMLPFIPIIALIIKLQSPGPIFFRQDRTGINGKTFKCIKFRSMHINKDADLAQATEHDPRKFAFGNFMRKTNIDEFPQFFNVLRGDMSIVGPRPHMLHHTEIYGTIINKYMVRHFAKPGITGWAQVTGYRGETKELWQMEERVRRDIWYLENWSFWLDIRIIFLTAKSIIMPDKKAY</sequence>
<gene>
    <name evidence="9" type="ORF">F7D20_02095</name>
</gene>
<evidence type="ECO:0000259" key="8">
    <source>
        <dbReference type="Pfam" id="PF02397"/>
    </source>
</evidence>